<proteinExistence type="predicted"/>
<organism evidence="1 2">
    <name type="scientific">Mycobacterium phage Taptic</name>
    <dbReference type="NCBI Taxonomy" id="1920305"/>
    <lineage>
        <taxon>Viruses</taxon>
        <taxon>Duplodnaviria</taxon>
        <taxon>Heunggongvirae</taxon>
        <taxon>Uroviricota</taxon>
        <taxon>Caudoviricetes</taxon>
        <taxon>Northamptonvirus</taxon>
        <taxon>Northamptonvirus taptic</taxon>
    </lineage>
</organism>
<reference evidence="1 2" key="1">
    <citation type="submission" date="2016-11" db="EMBL/GenBank/DDBJ databases">
        <authorList>
            <person name="Seier E.R."/>
            <person name="Hipwell C.M."/>
            <person name="Kelliher A.B."/>
            <person name="Lando N.A."/>
            <person name="Tsaousis B.E."/>
            <person name="Esposito E.C."/>
            <person name="Heckman E.L."/>
            <person name="Mageeney C.M."/>
            <person name="Kenna M.A."/>
            <person name="Ware V.C."/>
            <person name="Garlena R.A."/>
            <person name="Russell D.A."/>
            <person name="Pope W.H."/>
            <person name="Jacobs-Sera D."/>
            <person name="Hendrix R.W."/>
            <person name="Hatfull G.F."/>
        </authorList>
    </citation>
    <scope>NUCLEOTIDE SEQUENCE [LARGE SCALE GENOMIC DNA]</scope>
</reference>
<name>A0A1J0ME41_9CAUD</name>
<accession>A0A1J0ME41</accession>
<keyword evidence="2" id="KW-1185">Reference proteome</keyword>
<dbReference type="EMBL" id="KY130461">
    <property type="protein sequence ID" value="APD19302.1"/>
    <property type="molecule type" value="Genomic_DNA"/>
</dbReference>
<evidence type="ECO:0000313" key="1">
    <source>
        <dbReference type="EMBL" id="APD19302.1"/>
    </source>
</evidence>
<sequence length="169" mass="18496">MTTLTLAEGYQPLGCRSTTADLDRFTAQKPYRNGVVVYTDSGWLGNGFGNECTKIAVQNSQIVGVYETHGYYHRHASVVGISSISADQARTPDGRTYTTKTSLSKWIEAVKALPAQAPPPRDYRMVVAVTDGAAGVQILDADGETILEEQNDLTVEEALAYLTRYVYRP</sequence>
<dbReference type="Proteomes" id="UP000225735">
    <property type="component" value="Segment"/>
</dbReference>
<evidence type="ECO:0000313" key="2">
    <source>
        <dbReference type="Proteomes" id="UP000225735"/>
    </source>
</evidence>
<gene>
    <name evidence="1" type="ORF">SEA_TAPTIC_75</name>
</gene>
<protein>
    <submittedName>
        <fullName evidence="1">Uncharacterized protein</fullName>
    </submittedName>
</protein>